<feature type="region of interest" description="Disordered" evidence="1">
    <location>
        <begin position="26"/>
        <end position="55"/>
    </location>
</feature>
<gene>
    <name evidence="3" type="ORF">GCK32_007491</name>
</gene>
<feature type="compositionally biased region" description="Basic and acidic residues" evidence="1">
    <location>
        <begin position="26"/>
        <end position="49"/>
    </location>
</feature>
<reference evidence="3 4" key="1">
    <citation type="submission" date="2019-10" db="EMBL/GenBank/DDBJ databases">
        <title>Assembly and Annotation for the nematode Trichostrongylus colubriformis.</title>
        <authorList>
            <person name="Martin J."/>
        </authorList>
    </citation>
    <scope>NUCLEOTIDE SEQUENCE [LARGE SCALE GENOMIC DNA]</scope>
    <source>
        <strain evidence="3">G859</strain>
        <tissue evidence="3">Whole worm</tissue>
    </source>
</reference>
<evidence type="ECO:0000313" key="4">
    <source>
        <dbReference type="Proteomes" id="UP001331761"/>
    </source>
</evidence>
<feature type="transmembrane region" description="Helical" evidence="2">
    <location>
        <begin position="256"/>
        <end position="274"/>
    </location>
</feature>
<keyword evidence="4" id="KW-1185">Reference proteome</keyword>
<evidence type="ECO:0000256" key="1">
    <source>
        <dbReference type="SAM" id="MobiDB-lite"/>
    </source>
</evidence>
<dbReference type="EMBL" id="WIXE01001585">
    <property type="protein sequence ID" value="KAK5985561.1"/>
    <property type="molecule type" value="Genomic_DNA"/>
</dbReference>
<dbReference type="AlphaFoldDB" id="A0AAN8ITN3"/>
<accession>A0AAN8ITN3</accession>
<feature type="transmembrane region" description="Helical" evidence="2">
    <location>
        <begin position="223"/>
        <end position="244"/>
    </location>
</feature>
<evidence type="ECO:0000313" key="3">
    <source>
        <dbReference type="EMBL" id="KAK5985561.1"/>
    </source>
</evidence>
<dbReference type="Proteomes" id="UP001331761">
    <property type="component" value="Unassembled WGS sequence"/>
</dbReference>
<feature type="transmembrane region" description="Helical" evidence="2">
    <location>
        <begin position="105"/>
        <end position="124"/>
    </location>
</feature>
<sequence length="322" mass="36116">MNRVFLISTSSVAQQDSFLIHPMKPAEEAEHEEEPPKDAQRGTCPDRKAGNTRMRAGADNRRVSQIIGVNLPQGIDDRLTERYRQLIDLTPLPRDFDYEYMFQSYIWRAVFLTSFTLGIRIGNIEAISGIFLKILGSYIIFIIAYMAIPAGLVYVDSRAEQKRVNIYERRILLIGVAALLGVLGSIMNQHYIIMHNRPPSYFLPGLVTVTVQVVGPKFANNRVNFIAVSVGTAYAIGIIIMAYFHDLYVSTLIDLTVSAMIAVMNLQFILAAIIQHKANMMEAHVLGVIMALYQHLIFSRTLGTYKDEEKAAPSLTGPILYS</sequence>
<organism evidence="3 4">
    <name type="scientific">Trichostrongylus colubriformis</name>
    <name type="common">Black scour worm</name>
    <dbReference type="NCBI Taxonomy" id="6319"/>
    <lineage>
        <taxon>Eukaryota</taxon>
        <taxon>Metazoa</taxon>
        <taxon>Ecdysozoa</taxon>
        <taxon>Nematoda</taxon>
        <taxon>Chromadorea</taxon>
        <taxon>Rhabditida</taxon>
        <taxon>Rhabditina</taxon>
        <taxon>Rhabditomorpha</taxon>
        <taxon>Strongyloidea</taxon>
        <taxon>Trichostrongylidae</taxon>
        <taxon>Trichostrongylus</taxon>
    </lineage>
</organism>
<feature type="transmembrane region" description="Helical" evidence="2">
    <location>
        <begin position="171"/>
        <end position="193"/>
    </location>
</feature>
<feature type="transmembrane region" description="Helical" evidence="2">
    <location>
        <begin position="199"/>
        <end position="216"/>
    </location>
</feature>
<proteinExistence type="predicted"/>
<name>A0AAN8ITN3_TRICO</name>
<protein>
    <submittedName>
        <fullName evidence="3">Uncharacterized protein</fullName>
    </submittedName>
</protein>
<keyword evidence="2" id="KW-0472">Membrane</keyword>
<evidence type="ECO:0000256" key="2">
    <source>
        <dbReference type="SAM" id="Phobius"/>
    </source>
</evidence>
<keyword evidence="2" id="KW-1133">Transmembrane helix</keyword>
<comment type="caution">
    <text evidence="3">The sequence shown here is derived from an EMBL/GenBank/DDBJ whole genome shotgun (WGS) entry which is preliminary data.</text>
</comment>
<keyword evidence="2" id="KW-0812">Transmembrane</keyword>
<feature type="transmembrane region" description="Helical" evidence="2">
    <location>
        <begin position="130"/>
        <end position="155"/>
    </location>
</feature>